<accession>A0A0P7ZTI9</accession>
<sequence length="105" mass="11602">MSKQLEERVAFLEAEVTRLRELIESKSSSEPEWRQMIGIFADDPGFAETVRLGREYRDSDSLVLEPEDTEAQVTPTPVRAPAALASGVLTTDSKEPLSEGVNVHS</sequence>
<protein>
    <submittedName>
        <fullName evidence="2">Uncharacterized protein</fullName>
    </submittedName>
</protein>
<feature type="region of interest" description="Disordered" evidence="1">
    <location>
        <begin position="61"/>
        <end position="80"/>
    </location>
</feature>
<dbReference type="AlphaFoldDB" id="A0A0P7ZTI9"/>
<feature type="region of interest" description="Disordered" evidence="1">
    <location>
        <begin position="85"/>
        <end position="105"/>
    </location>
</feature>
<evidence type="ECO:0000256" key="1">
    <source>
        <dbReference type="SAM" id="MobiDB-lite"/>
    </source>
</evidence>
<name>A0A0P7ZTI9_9CYAN</name>
<reference evidence="2 3" key="1">
    <citation type="submission" date="2015-09" db="EMBL/GenBank/DDBJ databases">
        <title>Identification and resolution of microdiversity through metagenomic sequencing of parallel consortia.</title>
        <authorList>
            <person name="Nelson W.C."/>
            <person name="Romine M.F."/>
            <person name="Lindemann S.R."/>
        </authorList>
    </citation>
    <scope>NUCLEOTIDE SEQUENCE [LARGE SCALE GENOMIC DNA]</scope>
    <source>
        <strain evidence="2">Ana</strain>
    </source>
</reference>
<evidence type="ECO:0000313" key="3">
    <source>
        <dbReference type="Proteomes" id="UP000050465"/>
    </source>
</evidence>
<dbReference type="STRING" id="1666911.HLUCCA11_05115"/>
<evidence type="ECO:0000313" key="2">
    <source>
        <dbReference type="EMBL" id="KPQ36875.1"/>
    </source>
</evidence>
<comment type="caution">
    <text evidence="2">The sequence shown here is derived from an EMBL/GenBank/DDBJ whole genome shotgun (WGS) entry which is preliminary data.</text>
</comment>
<dbReference type="EMBL" id="LJZR01000004">
    <property type="protein sequence ID" value="KPQ36875.1"/>
    <property type="molecule type" value="Genomic_DNA"/>
</dbReference>
<dbReference type="Proteomes" id="UP000050465">
    <property type="component" value="Unassembled WGS sequence"/>
</dbReference>
<gene>
    <name evidence="2" type="ORF">HLUCCA11_05115</name>
</gene>
<organism evidence="2 3">
    <name type="scientific">Phormidesmis priestleyi Ana</name>
    <dbReference type="NCBI Taxonomy" id="1666911"/>
    <lineage>
        <taxon>Bacteria</taxon>
        <taxon>Bacillati</taxon>
        <taxon>Cyanobacteriota</taxon>
        <taxon>Cyanophyceae</taxon>
        <taxon>Leptolyngbyales</taxon>
        <taxon>Leptolyngbyaceae</taxon>
        <taxon>Phormidesmis</taxon>
    </lineage>
</organism>
<proteinExistence type="predicted"/>